<dbReference type="GO" id="GO:0006355">
    <property type="term" value="P:regulation of DNA-templated transcription"/>
    <property type="evidence" value="ECO:0007669"/>
    <property type="project" value="InterPro"/>
</dbReference>
<evidence type="ECO:0000256" key="3">
    <source>
        <dbReference type="ARBA" id="ARBA00023159"/>
    </source>
</evidence>
<proteinExistence type="predicted"/>
<reference evidence="7 8" key="1">
    <citation type="submission" date="2018-09" db="EMBL/GenBank/DDBJ databases">
        <title>Genome Sequence of Paenibacillus lautus Strain E7593-69, Azo Dye-Degrading Bacteria, Isolated from Commercial Tattoo Inks.</title>
        <authorList>
            <person name="Nho S.W."/>
            <person name="Kim S.-J."/>
            <person name="Kweon O."/>
            <person name="Cerniglia C.E."/>
        </authorList>
    </citation>
    <scope>NUCLEOTIDE SEQUENCE [LARGE SCALE GENOMIC DNA]</scope>
    <source>
        <strain evidence="7 8">E7593-69</strain>
    </source>
</reference>
<dbReference type="InterPro" id="IPR014710">
    <property type="entry name" value="RmlC-like_jellyroll"/>
</dbReference>
<protein>
    <submittedName>
        <fullName evidence="7">Crp/Fnr family transcriptional regulator</fullName>
    </submittedName>
</protein>
<evidence type="ECO:0000313" key="8">
    <source>
        <dbReference type="Proteomes" id="UP000266552"/>
    </source>
</evidence>
<dbReference type="Gene3D" id="1.10.10.10">
    <property type="entry name" value="Winged helix-like DNA-binding domain superfamily/Winged helix DNA-binding domain"/>
    <property type="match status" value="1"/>
</dbReference>
<evidence type="ECO:0000256" key="2">
    <source>
        <dbReference type="ARBA" id="ARBA00023125"/>
    </source>
</evidence>
<keyword evidence="3" id="KW-0010">Activator</keyword>
<evidence type="ECO:0000256" key="4">
    <source>
        <dbReference type="ARBA" id="ARBA00023163"/>
    </source>
</evidence>
<dbReference type="Pfam" id="PF00027">
    <property type="entry name" value="cNMP_binding"/>
    <property type="match status" value="1"/>
</dbReference>
<accession>A0A385TNZ4</accession>
<name>A0A385TNZ4_PAELA</name>
<dbReference type="GO" id="GO:0003677">
    <property type="term" value="F:DNA binding"/>
    <property type="evidence" value="ECO:0007669"/>
    <property type="project" value="UniProtKB-KW"/>
</dbReference>
<dbReference type="PROSITE" id="PS50042">
    <property type="entry name" value="CNMP_BINDING_3"/>
    <property type="match status" value="1"/>
</dbReference>
<feature type="domain" description="HTH crp-type" evidence="6">
    <location>
        <begin position="159"/>
        <end position="224"/>
    </location>
</feature>
<dbReference type="KEGG" id="plw:D5F53_19570"/>
<sequence>MMTERWKPTMKPELNDKQITDIFPYLKAVPPEEWMEAKAFTKHFKAKSRIFHREDAAMYGMFLISGTARITIINENGNEAVLNKLSAGEVCSLLVLSGLGGRDYPGTLIAESEVEVLYVLKSSFLRWLQVYEPIRSAVFGGLLEGTLRMADILQERQSLPLEQRLAKALLAVTSDENPLVHTTHQELADEIGSVREVVSRTLGRFQNNGWLETGRGWVKIVNRGCLTEPTM</sequence>
<keyword evidence="8" id="KW-1185">Reference proteome</keyword>
<dbReference type="InterPro" id="IPR018490">
    <property type="entry name" value="cNMP-bd_dom_sf"/>
</dbReference>
<organism evidence="7 8">
    <name type="scientific">Paenibacillus lautus</name>
    <name type="common">Bacillus lautus</name>
    <dbReference type="NCBI Taxonomy" id="1401"/>
    <lineage>
        <taxon>Bacteria</taxon>
        <taxon>Bacillati</taxon>
        <taxon>Bacillota</taxon>
        <taxon>Bacilli</taxon>
        <taxon>Bacillales</taxon>
        <taxon>Paenibacillaceae</taxon>
        <taxon>Paenibacillus</taxon>
    </lineage>
</organism>
<dbReference type="Proteomes" id="UP000266552">
    <property type="component" value="Chromosome"/>
</dbReference>
<dbReference type="CDD" id="cd00038">
    <property type="entry name" value="CAP_ED"/>
    <property type="match status" value="1"/>
</dbReference>
<keyword evidence="1" id="KW-0805">Transcription regulation</keyword>
<evidence type="ECO:0000259" key="6">
    <source>
        <dbReference type="PROSITE" id="PS51063"/>
    </source>
</evidence>
<dbReference type="SMART" id="SM00419">
    <property type="entry name" value="HTH_CRP"/>
    <property type="match status" value="1"/>
</dbReference>
<dbReference type="SMART" id="SM00100">
    <property type="entry name" value="cNMP"/>
    <property type="match status" value="1"/>
</dbReference>
<feature type="domain" description="Cyclic nucleotide-binding" evidence="5">
    <location>
        <begin position="35"/>
        <end position="145"/>
    </location>
</feature>
<evidence type="ECO:0000259" key="5">
    <source>
        <dbReference type="PROSITE" id="PS50042"/>
    </source>
</evidence>
<dbReference type="SUPFAM" id="SSF51206">
    <property type="entry name" value="cAMP-binding domain-like"/>
    <property type="match status" value="1"/>
</dbReference>
<keyword evidence="4" id="KW-0804">Transcription</keyword>
<dbReference type="PROSITE" id="PS51063">
    <property type="entry name" value="HTH_CRP_2"/>
    <property type="match status" value="1"/>
</dbReference>
<keyword evidence="2" id="KW-0238">DNA-binding</keyword>
<dbReference type="InterPro" id="IPR000595">
    <property type="entry name" value="cNMP-bd_dom"/>
</dbReference>
<dbReference type="InterPro" id="IPR036390">
    <property type="entry name" value="WH_DNA-bd_sf"/>
</dbReference>
<dbReference type="EMBL" id="CP032412">
    <property type="protein sequence ID" value="AYB45356.1"/>
    <property type="molecule type" value="Genomic_DNA"/>
</dbReference>
<evidence type="ECO:0000313" key="7">
    <source>
        <dbReference type="EMBL" id="AYB45356.1"/>
    </source>
</evidence>
<dbReference type="SUPFAM" id="SSF46785">
    <property type="entry name" value="Winged helix' DNA-binding domain"/>
    <property type="match status" value="1"/>
</dbReference>
<evidence type="ECO:0000256" key="1">
    <source>
        <dbReference type="ARBA" id="ARBA00023015"/>
    </source>
</evidence>
<dbReference type="InterPro" id="IPR012318">
    <property type="entry name" value="HTH_CRP"/>
</dbReference>
<dbReference type="AlphaFoldDB" id="A0A385TNZ4"/>
<dbReference type="Pfam" id="PF13545">
    <property type="entry name" value="HTH_Crp_2"/>
    <property type="match status" value="1"/>
</dbReference>
<dbReference type="Gene3D" id="2.60.120.10">
    <property type="entry name" value="Jelly Rolls"/>
    <property type="match status" value="1"/>
</dbReference>
<gene>
    <name evidence="7" type="ORF">D5F53_19570</name>
</gene>
<dbReference type="InterPro" id="IPR036388">
    <property type="entry name" value="WH-like_DNA-bd_sf"/>
</dbReference>